<dbReference type="GO" id="GO:0003676">
    <property type="term" value="F:nucleic acid binding"/>
    <property type="evidence" value="ECO:0007669"/>
    <property type="project" value="InterPro"/>
</dbReference>
<evidence type="ECO:0000259" key="2">
    <source>
        <dbReference type="SMART" id="SM00474"/>
    </source>
</evidence>
<dbReference type="Pfam" id="PF01612">
    <property type="entry name" value="DNA_pol_A_exo1"/>
    <property type="match status" value="1"/>
</dbReference>
<dbReference type="AlphaFoldDB" id="A0A8B6F5Z3"/>
<comment type="caution">
    <text evidence="3">The sequence shown here is derived from an EMBL/GenBank/DDBJ whole genome shotgun (WGS) entry which is preliminary data.</text>
</comment>
<dbReference type="GO" id="GO:0034587">
    <property type="term" value="P:piRNA processing"/>
    <property type="evidence" value="ECO:0007669"/>
    <property type="project" value="TreeGrafter"/>
</dbReference>
<dbReference type="PANTHER" id="PTHR46628:SF1">
    <property type="entry name" value="PIRNA BIOGENESIS PROTEIN EXD1"/>
    <property type="match status" value="1"/>
</dbReference>
<feature type="domain" description="3'-5' exonuclease" evidence="2">
    <location>
        <begin position="93"/>
        <end position="284"/>
    </location>
</feature>
<dbReference type="InterPro" id="IPR052144">
    <property type="entry name" value="piRNA_biogenesis_EXD1"/>
</dbReference>
<dbReference type="InterPro" id="IPR012337">
    <property type="entry name" value="RNaseH-like_sf"/>
</dbReference>
<evidence type="ECO:0000313" key="4">
    <source>
        <dbReference type="Proteomes" id="UP000596742"/>
    </source>
</evidence>
<evidence type="ECO:0000313" key="3">
    <source>
        <dbReference type="EMBL" id="VDI43210.1"/>
    </source>
</evidence>
<evidence type="ECO:0000256" key="1">
    <source>
        <dbReference type="SAM" id="MobiDB-lite"/>
    </source>
</evidence>
<gene>
    <name evidence="3" type="ORF">MGAL_10B018262</name>
</gene>
<name>A0A8B6F5Z3_MYTGA</name>
<dbReference type="PANTHER" id="PTHR46628">
    <property type="entry name" value="PIRNA BIOGENESIS PROTEIN EXD1"/>
    <property type="match status" value="1"/>
</dbReference>
<organism evidence="3 4">
    <name type="scientific">Mytilus galloprovincialis</name>
    <name type="common">Mediterranean mussel</name>
    <dbReference type="NCBI Taxonomy" id="29158"/>
    <lineage>
        <taxon>Eukaryota</taxon>
        <taxon>Metazoa</taxon>
        <taxon>Spiralia</taxon>
        <taxon>Lophotrochozoa</taxon>
        <taxon>Mollusca</taxon>
        <taxon>Bivalvia</taxon>
        <taxon>Autobranchia</taxon>
        <taxon>Pteriomorphia</taxon>
        <taxon>Mytilida</taxon>
        <taxon>Mytiloidea</taxon>
        <taxon>Mytilidae</taxon>
        <taxon>Mytilinae</taxon>
        <taxon>Mytilus</taxon>
    </lineage>
</organism>
<accession>A0A8B6F5Z3</accession>
<dbReference type="OrthoDB" id="6102487at2759"/>
<dbReference type="SUPFAM" id="SSF53098">
    <property type="entry name" value="Ribonuclease H-like"/>
    <property type="match status" value="1"/>
</dbReference>
<dbReference type="InterPro" id="IPR036397">
    <property type="entry name" value="RNaseH_sf"/>
</dbReference>
<feature type="compositionally biased region" description="Basic and acidic residues" evidence="1">
    <location>
        <begin position="54"/>
        <end position="71"/>
    </location>
</feature>
<dbReference type="Gene3D" id="3.30.420.10">
    <property type="entry name" value="Ribonuclease H-like superfamily/Ribonuclease H"/>
    <property type="match status" value="1"/>
</dbReference>
<dbReference type="GO" id="GO:1990923">
    <property type="term" value="C:PET complex"/>
    <property type="evidence" value="ECO:0007669"/>
    <property type="project" value="TreeGrafter"/>
</dbReference>
<reference evidence="3" key="1">
    <citation type="submission" date="2018-11" db="EMBL/GenBank/DDBJ databases">
        <authorList>
            <person name="Alioto T."/>
            <person name="Alioto T."/>
        </authorList>
    </citation>
    <scope>NUCLEOTIDE SEQUENCE</scope>
</reference>
<proteinExistence type="predicted"/>
<feature type="region of interest" description="Disordered" evidence="1">
    <location>
        <begin position="1"/>
        <end position="71"/>
    </location>
</feature>
<protein>
    <submittedName>
        <fullName evidence="3">Exonuclease 3'-5' domain-containing protein 1</fullName>
    </submittedName>
</protein>
<dbReference type="EMBL" id="UYJE01006118">
    <property type="protein sequence ID" value="VDI43210.1"/>
    <property type="molecule type" value="Genomic_DNA"/>
</dbReference>
<sequence length="319" mass="36344">MATKRKLDMSGTNETEEQTSSEAKTKRVNISFKSISGSLTKEDVEKSSQSSNKIADRNEKPVKEKDKKVARKDESSTIIPITINIGRNETSTYKYVDTKEKFIEVMKELQEMIENKQMIAVDCEGVNLSRFGSVTLVNIGTRDLVYLIDILKIGNSVFDDGLRSILEDSGIEKLMFDCREDADALLHIHKVKLNGVLDVQILEVNNRIHVYRNGYTKIRSLKHCLELYVTDDTLVNIKLQGRSSMNMSSNIWEKRPLDENMLKYASVDILSLFKLYDALRTRMSHIVWKAASSRYCDTARSKNRTYRDGSGILPKGIIL</sequence>
<dbReference type="GO" id="GO:0008408">
    <property type="term" value="F:3'-5' exonuclease activity"/>
    <property type="evidence" value="ECO:0007669"/>
    <property type="project" value="InterPro"/>
</dbReference>
<dbReference type="Proteomes" id="UP000596742">
    <property type="component" value="Unassembled WGS sequence"/>
</dbReference>
<keyword evidence="3" id="KW-0269">Exonuclease</keyword>
<dbReference type="InterPro" id="IPR002562">
    <property type="entry name" value="3'-5'_exonuclease_dom"/>
</dbReference>
<dbReference type="SMART" id="SM00474">
    <property type="entry name" value="35EXOc"/>
    <property type="match status" value="1"/>
</dbReference>
<keyword evidence="3" id="KW-0540">Nuclease</keyword>
<keyword evidence="3" id="KW-0378">Hydrolase</keyword>
<keyword evidence="4" id="KW-1185">Reference proteome</keyword>